<protein>
    <submittedName>
        <fullName evidence="2">Uncharacterized protein</fullName>
    </submittedName>
</protein>
<dbReference type="Proteomes" id="UP000467700">
    <property type="component" value="Unassembled WGS sequence"/>
</dbReference>
<feature type="compositionally biased region" description="Low complexity" evidence="1">
    <location>
        <begin position="1"/>
        <end position="15"/>
    </location>
</feature>
<organism evidence="2 3">
    <name type="scientific">Cyclocybe aegerita</name>
    <name type="common">Black poplar mushroom</name>
    <name type="synonym">Agrocybe aegerita</name>
    <dbReference type="NCBI Taxonomy" id="1973307"/>
    <lineage>
        <taxon>Eukaryota</taxon>
        <taxon>Fungi</taxon>
        <taxon>Dikarya</taxon>
        <taxon>Basidiomycota</taxon>
        <taxon>Agaricomycotina</taxon>
        <taxon>Agaricomycetes</taxon>
        <taxon>Agaricomycetidae</taxon>
        <taxon>Agaricales</taxon>
        <taxon>Agaricineae</taxon>
        <taxon>Bolbitiaceae</taxon>
        <taxon>Cyclocybe</taxon>
    </lineage>
</organism>
<name>A0A8S0WXK7_CYCAE</name>
<feature type="compositionally biased region" description="Basic and acidic residues" evidence="1">
    <location>
        <begin position="49"/>
        <end position="74"/>
    </location>
</feature>
<comment type="caution">
    <text evidence="2">The sequence shown here is derived from an EMBL/GenBank/DDBJ whole genome shotgun (WGS) entry which is preliminary data.</text>
</comment>
<accession>A0A8S0WXK7</accession>
<dbReference type="EMBL" id="CACVBS010000068">
    <property type="protein sequence ID" value="CAA7268326.1"/>
    <property type="molecule type" value="Genomic_DNA"/>
</dbReference>
<dbReference type="AlphaFoldDB" id="A0A8S0WXK7"/>
<feature type="compositionally biased region" description="Polar residues" evidence="1">
    <location>
        <begin position="18"/>
        <end position="35"/>
    </location>
</feature>
<evidence type="ECO:0000313" key="3">
    <source>
        <dbReference type="Proteomes" id="UP000467700"/>
    </source>
</evidence>
<sequence length="112" mass="11757">MAPAATKNTTTTTKPMVSRSSTRISRQTPASTQGESPAPLPMTDESGNGEDRAHSLRSRVERDLEDKEESERGNDSTPVQSQCHPAAVPKVGNGSNIAGPIGPETASQLSLT</sequence>
<evidence type="ECO:0000313" key="2">
    <source>
        <dbReference type="EMBL" id="CAA7268326.1"/>
    </source>
</evidence>
<proteinExistence type="predicted"/>
<reference evidence="2 3" key="1">
    <citation type="submission" date="2020-01" db="EMBL/GenBank/DDBJ databases">
        <authorList>
            <person name="Gupta K D."/>
        </authorList>
    </citation>
    <scope>NUCLEOTIDE SEQUENCE [LARGE SCALE GENOMIC DNA]</scope>
</reference>
<gene>
    <name evidence="2" type="ORF">AAE3_LOCUS10860</name>
</gene>
<keyword evidence="3" id="KW-1185">Reference proteome</keyword>
<feature type="region of interest" description="Disordered" evidence="1">
    <location>
        <begin position="1"/>
        <end position="112"/>
    </location>
</feature>
<evidence type="ECO:0000256" key="1">
    <source>
        <dbReference type="SAM" id="MobiDB-lite"/>
    </source>
</evidence>